<sequence>MNASISSSTPPRAMHISEVKQSPYRVSTIRRANVEPQSITVMVAHAKGVADYLGLYSLLQRETKHGREFDPTSDLETDYVCDGHVYNVRFTPVPSATGPWAPNLAMLTIMQHVCLVLTYDASSSSGTSESWEELVAGCERLRGRREDAVLAPYPFTAVMIVAIGDESDGHAEGEGDAPMVSAAEAEAFANQRGGLFVQVSPKTGRGVCDAIGALV</sequence>
<keyword evidence="2" id="KW-1185">Reference proteome</keyword>
<proteinExistence type="predicted"/>
<dbReference type="VEuPathDB" id="FungiDB:ATEG_06250"/>
<gene>
    <name evidence="1" type="ORF">ATEIFO6365_0008001700</name>
</gene>
<dbReference type="EMBL" id="BLJY01000008">
    <property type="protein sequence ID" value="GFF18076.1"/>
    <property type="molecule type" value="Genomic_DNA"/>
</dbReference>
<dbReference type="OrthoDB" id="4492013at2759"/>
<protein>
    <submittedName>
        <fullName evidence="1">Uncharacterized protein</fullName>
    </submittedName>
</protein>
<organism evidence="1 2">
    <name type="scientific">Aspergillus terreus</name>
    <dbReference type="NCBI Taxonomy" id="33178"/>
    <lineage>
        <taxon>Eukaryota</taxon>
        <taxon>Fungi</taxon>
        <taxon>Dikarya</taxon>
        <taxon>Ascomycota</taxon>
        <taxon>Pezizomycotina</taxon>
        <taxon>Eurotiomycetes</taxon>
        <taxon>Eurotiomycetidae</taxon>
        <taxon>Eurotiales</taxon>
        <taxon>Aspergillaceae</taxon>
        <taxon>Aspergillus</taxon>
        <taxon>Aspergillus subgen. Circumdati</taxon>
    </lineage>
</organism>
<accession>A0A5M3Z5L1</accession>
<reference evidence="1 2" key="1">
    <citation type="submission" date="2020-01" db="EMBL/GenBank/DDBJ databases">
        <title>Aspergillus terreus IFO 6365 whole genome shotgun sequence.</title>
        <authorList>
            <person name="Kanamasa S."/>
            <person name="Takahashi H."/>
        </authorList>
    </citation>
    <scope>NUCLEOTIDE SEQUENCE [LARGE SCALE GENOMIC DNA]</scope>
    <source>
        <strain evidence="1 2">IFO 6365</strain>
    </source>
</reference>
<dbReference type="Proteomes" id="UP000452235">
    <property type="component" value="Unassembled WGS sequence"/>
</dbReference>
<evidence type="ECO:0000313" key="1">
    <source>
        <dbReference type="EMBL" id="GFF18076.1"/>
    </source>
</evidence>
<name>A0A5M3Z5L1_ASPTE</name>
<evidence type="ECO:0000313" key="2">
    <source>
        <dbReference type="Proteomes" id="UP000452235"/>
    </source>
</evidence>
<dbReference type="AlphaFoldDB" id="A0A5M3Z5L1"/>
<comment type="caution">
    <text evidence="1">The sequence shown here is derived from an EMBL/GenBank/DDBJ whole genome shotgun (WGS) entry which is preliminary data.</text>
</comment>